<dbReference type="Proteomes" id="UP000319143">
    <property type="component" value="Unassembled WGS sequence"/>
</dbReference>
<organism evidence="2 3">
    <name type="scientific">Novipirellula artificiosorum</name>
    <dbReference type="NCBI Taxonomy" id="2528016"/>
    <lineage>
        <taxon>Bacteria</taxon>
        <taxon>Pseudomonadati</taxon>
        <taxon>Planctomycetota</taxon>
        <taxon>Planctomycetia</taxon>
        <taxon>Pirellulales</taxon>
        <taxon>Pirellulaceae</taxon>
        <taxon>Novipirellula</taxon>
    </lineage>
</organism>
<dbReference type="Pfam" id="PF00326">
    <property type="entry name" value="Peptidase_S9"/>
    <property type="match status" value="1"/>
</dbReference>
<dbReference type="AlphaFoldDB" id="A0A5C6DXP0"/>
<gene>
    <name evidence="2" type="ORF">Poly41_24540</name>
</gene>
<dbReference type="InterPro" id="IPR050261">
    <property type="entry name" value="FrsA_esterase"/>
</dbReference>
<evidence type="ECO:0000259" key="1">
    <source>
        <dbReference type="Pfam" id="PF00326"/>
    </source>
</evidence>
<evidence type="ECO:0000313" key="2">
    <source>
        <dbReference type="EMBL" id="TWU39599.1"/>
    </source>
</evidence>
<keyword evidence="2" id="KW-0378">Hydrolase</keyword>
<dbReference type="Gene3D" id="3.40.50.1820">
    <property type="entry name" value="alpha/beta hydrolase"/>
    <property type="match status" value="1"/>
</dbReference>
<dbReference type="GO" id="GO:0008236">
    <property type="term" value="F:serine-type peptidase activity"/>
    <property type="evidence" value="ECO:0007669"/>
    <property type="project" value="InterPro"/>
</dbReference>
<dbReference type="SUPFAM" id="SSF53474">
    <property type="entry name" value="alpha/beta-Hydrolases"/>
    <property type="match status" value="1"/>
</dbReference>
<accession>A0A5C6DXP0</accession>
<proteinExistence type="predicted"/>
<sequence length="391" mass="42907">MQIKAMLLLTFCVLGNRDSAAASPWDIERLFQVPQWEKTDVAAKDGMTGLLFDAIPVRGKRVQAFAYYGAPEGPTPEGGWPAVVCVHGGGGTAFDTWVQKWNDHGYAAISMDLEGHYPKGTPTRMENPGLKRLGIFQNYQDPIEEQWYYHAVAQVILAHSLIRSFPEVNSEKIGITGISWGGTLTSTVMGVDPRFKFAIPVYGCGYLPDSDGNQGLAITPGAYSDFVNQYYDGSAYFENVTIPSLWVNGTNDTHFPMPATQQSAQAVQGPATLRFELRMKHGHGPGWNPKEIYAFADSIVKDGLPLAKLSRPEIVGDQVTVSFSCASKVTQSELLYTRDDGAWPERKWETLPVEHSGSTMDATVPQGASIVFFNLTDERGLMVSSEFVPVP</sequence>
<evidence type="ECO:0000313" key="3">
    <source>
        <dbReference type="Proteomes" id="UP000319143"/>
    </source>
</evidence>
<comment type="caution">
    <text evidence="2">The sequence shown here is derived from an EMBL/GenBank/DDBJ whole genome shotgun (WGS) entry which is preliminary data.</text>
</comment>
<feature type="domain" description="Peptidase S9 prolyl oligopeptidase catalytic" evidence="1">
    <location>
        <begin position="137"/>
        <end position="284"/>
    </location>
</feature>
<dbReference type="GO" id="GO:0006508">
    <property type="term" value="P:proteolysis"/>
    <property type="evidence" value="ECO:0007669"/>
    <property type="project" value="InterPro"/>
</dbReference>
<dbReference type="InterPro" id="IPR029058">
    <property type="entry name" value="AB_hydrolase_fold"/>
</dbReference>
<reference evidence="2 3" key="1">
    <citation type="submission" date="2019-02" db="EMBL/GenBank/DDBJ databases">
        <title>Deep-cultivation of Planctomycetes and their phenomic and genomic characterization uncovers novel biology.</title>
        <authorList>
            <person name="Wiegand S."/>
            <person name="Jogler M."/>
            <person name="Boedeker C."/>
            <person name="Pinto D."/>
            <person name="Vollmers J."/>
            <person name="Rivas-Marin E."/>
            <person name="Kohn T."/>
            <person name="Peeters S.H."/>
            <person name="Heuer A."/>
            <person name="Rast P."/>
            <person name="Oberbeckmann S."/>
            <person name="Bunk B."/>
            <person name="Jeske O."/>
            <person name="Meyerdierks A."/>
            <person name="Storesund J.E."/>
            <person name="Kallscheuer N."/>
            <person name="Luecker S."/>
            <person name="Lage O.M."/>
            <person name="Pohl T."/>
            <person name="Merkel B.J."/>
            <person name="Hornburger P."/>
            <person name="Mueller R.-W."/>
            <person name="Bruemmer F."/>
            <person name="Labrenz M."/>
            <person name="Spormann A.M."/>
            <person name="Op Den Camp H."/>
            <person name="Overmann J."/>
            <person name="Amann R."/>
            <person name="Jetten M.S.M."/>
            <person name="Mascher T."/>
            <person name="Medema M.H."/>
            <person name="Devos D.P."/>
            <person name="Kaster A.-K."/>
            <person name="Ovreas L."/>
            <person name="Rohde M."/>
            <person name="Galperin M.Y."/>
            <person name="Jogler C."/>
        </authorList>
    </citation>
    <scope>NUCLEOTIDE SEQUENCE [LARGE SCALE GENOMIC DNA]</scope>
    <source>
        <strain evidence="2 3">Poly41</strain>
    </source>
</reference>
<dbReference type="RefSeq" id="WP_146526321.1">
    <property type="nucleotide sequence ID" value="NZ_SJPV01000003.1"/>
</dbReference>
<dbReference type="OrthoDB" id="9765647at2"/>
<protein>
    <submittedName>
        <fullName evidence="2">Alpha/beta hydrolase family protein</fullName>
    </submittedName>
</protein>
<dbReference type="PANTHER" id="PTHR22946">
    <property type="entry name" value="DIENELACTONE HYDROLASE DOMAIN-CONTAINING PROTEIN-RELATED"/>
    <property type="match status" value="1"/>
</dbReference>
<name>A0A5C6DXP0_9BACT</name>
<keyword evidence="3" id="KW-1185">Reference proteome</keyword>
<dbReference type="InterPro" id="IPR001375">
    <property type="entry name" value="Peptidase_S9_cat"/>
</dbReference>
<dbReference type="EMBL" id="SJPV01000003">
    <property type="protein sequence ID" value="TWU39599.1"/>
    <property type="molecule type" value="Genomic_DNA"/>
</dbReference>